<feature type="transmembrane region" description="Helical" evidence="1">
    <location>
        <begin position="167"/>
        <end position="184"/>
    </location>
</feature>
<keyword evidence="1" id="KW-1133">Transmembrane helix</keyword>
<reference evidence="2 3" key="1">
    <citation type="submission" date="2018-06" db="EMBL/GenBank/DDBJ databases">
        <title>Genomic Encyclopedia of Archaeal and Bacterial Type Strains, Phase II (KMG-II): from individual species to whole genera.</title>
        <authorList>
            <person name="Goeker M."/>
        </authorList>
    </citation>
    <scope>NUCLEOTIDE SEQUENCE [LARGE SCALE GENOMIC DNA]</scope>
    <source>
        <strain evidence="2 3">DSM 23857</strain>
    </source>
</reference>
<protein>
    <recommendedName>
        <fullName evidence="4">ABC-2 family transporter</fullName>
    </recommendedName>
</protein>
<feature type="transmembrane region" description="Helical" evidence="1">
    <location>
        <begin position="23"/>
        <end position="41"/>
    </location>
</feature>
<gene>
    <name evidence="2" type="ORF">LX64_00357</name>
</gene>
<evidence type="ECO:0000256" key="1">
    <source>
        <dbReference type="SAM" id="Phobius"/>
    </source>
</evidence>
<evidence type="ECO:0000313" key="2">
    <source>
        <dbReference type="EMBL" id="RAJ10750.1"/>
    </source>
</evidence>
<keyword evidence="1" id="KW-0812">Transmembrane</keyword>
<evidence type="ECO:0000313" key="3">
    <source>
        <dbReference type="Proteomes" id="UP000249547"/>
    </source>
</evidence>
<dbReference type="Proteomes" id="UP000249547">
    <property type="component" value="Unassembled WGS sequence"/>
</dbReference>
<feature type="transmembrane region" description="Helical" evidence="1">
    <location>
        <begin position="95"/>
        <end position="116"/>
    </location>
</feature>
<dbReference type="EMBL" id="QLLL01000001">
    <property type="protein sequence ID" value="RAJ10750.1"/>
    <property type="molecule type" value="Genomic_DNA"/>
</dbReference>
<dbReference type="AlphaFoldDB" id="A0A327R265"/>
<evidence type="ECO:0008006" key="4">
    <source>
        <dbReference type="Google" id="ProtNLM"/>
    </source>
</evidence>
<keyword evidence="1" id="KW-0472">Membrane</keyword>
<feature type="transmembrane region" description="Helical" evidence="1">
    <location>
        <begin position="145"/>
        <end position="162"/>
    </location>
</feature>
<feature type="transmembrane region" description="Helical" evidence="1">
    <location>
        <begin position="53"/>
        <end position="75"/>
    </location>
</feature>
<keyword evidence="3" id="KW-1185">Reference proteome</keyword>
<accession>A0A327R265</accession>
<comment type="caution">
    <text evidence="2">The sequence shown here is derived from an EMBL/GenBank/DDBJ whole genome shotgun (WGS) entry which is preliminary data.</text>
</comment>
<organism evidence="2 3">
    <name type="scientific">Chitinophaga skermanii</name>
    <dbReference type="NCBI Taxonomy" id="331697"/>
    <lineage>
        <taxon>Bacteria</taxon>
        <taxon>Pseudomonadati</taxon>
        <taxon>Bacteroidota</taxon>
        <taxon>Chitinophagia</taxon>
        <taxon>Chitinophagales</taxon>
        <taxon>Chitinophagaceae</taxon>
        <taxon>Chitinophaga</taxon>
    </lineage>
</organism>
<dbReference type="OrthoDB" id="669105at2"/>
<sequence length="276" mass="31834">MQFSFTRFKYLMAYQWAQYSKRYMYSLLAITIASIGFQYIYAKLGTLQSQVQVGIYITGLVLIGLFFTSTLFQPYASSKNNMQAYMLPASALEKLSVGVVYSMILFPIVGSIIFFLTNKLMVYISFHYMHRWTITMDPQYYKWGILWYTVAASGMTVFSVIFKRNAFLLYIIFCGLLYFSGLTINDSIGTYIMEKNANPPRHYEGNPALLELKPNGNNAAFWSAGYAVYNHDYKEYVGARLVVLPTKQQNMFYYAALLLCPFLWLITLTKIREKAA</sequence>
<proteinExistence type="predicted"/>
<dbReference type="RefSeq" id="WP_111595880.1">
    <property type="nucleotide sequence ID" value="NZ_QLLL01000001.1"/>
</dbReference>
<feature type="transmembrane region" description="Helical" evidence="1">
    <location>
        <begin position="251"/>
        <end position="271"/>
    </location>
</feature>
<name>A0A327R265_9BACT</name>